<feature type="compositionally biased region" description="Polar residues" evidence="1">
    <location>
        <begin position="57"/>
        <end position="67"/>
    </location>
</feature>
<dbReference type="Proteomes" id="UP000183945">
    <property type="component" value="Unassembled WGS sequence"/>
</dbReference>
<gene>
    <name evidence="2" type="ORF">SAMN05444483_101556</name>
</gene>
<evidence type="ECO:0000313" key="3">
    <source>
        <dbReference type="Proteomes" id="UP000183945"/>
    </source>
</evidence>
<keyword evidence="3" id="KW-1185">Reference proteome</keyword>
<dbReference type="RefSeq" id="WP_072876439.1">
    <property type="nucleotide sequence ID" value="NZ_FQVT01000001.1"/>
</dbReference>
<evidence type="ECO:0000313" key="2">
    <source>
        <dbReference type="EMBL" id="SHF55011.1"/>
    </source>
</evidence>
<dbReference type="AlphaFoldDB" id="A0A1M5CJY2"/>
<accession>A0A1M5CJY2</accession>
<protein>
    <submittedName>
        <fullName evidence="2">Uncharacterized protein</fullName>
    </submittedName>
</protein>
<feature type="compositionally biased region" description="Basic and acidic residues" evidence="1">
    <location>
        <begin position="33"/>
        <end position="44"/>
    </location>
</feature>
<organism evidence="2 3">
    <name type="scientific">Salegentibacter echinorum</name>
    <dbReference type="NCBI Taxonomy" id="1073325"/>
    <lineage>
        <taxon>Bacteria</taxon>
        <taxon>Pseudomonadati</taxon>
        <taxon>Bacteroidota</taxon>
        <taxon>Flavobacteriia</taxon>
        <taxon>Flavobacteriales</taxon>
        <taxon>Flavobacteriaceae</taxon>
        <taxon>Salegentibacter</taxon>
    </lineage>
</organism>
<proteinExistence type="predicted"/>
<dbReference type="OrthoDB" id="1452967at2"/>
<name>A0A1M5CJY2_SALEC</name>
<feature type="compositionally biased region" description="Basic residues" evidence="1">
    <location>
        <begin position="75"/>
        <end position="84"/>
    </location>
</feature>
<evidence type="ECO:0000256" key="1">
    <source>
        <dbReference type="SAM" id="MobiDB-lite"/>
    </source>
</evidence>
<sequence length="98" mass="11277">MSKKDKNEETYNSDITAEDKQALNKKGRSMNKGQDKDLDDKEQVDFTAEELDIPGSRDSNPSKTNNLVDEENYRFNKKGVKKNKKDMDDFPDPDTTEN</sequence>
<reference evidence="3" key="1">
    <citation type="submission" date="2016-11" db="EMBL/GenBank/DDBJ databases">
        <authorList>
            <person name="Varghese N."/>
            <person name="Submissions S."/>
        </authorList>
    </citation>
    <scope>NUCLEOTIDE SEQUENCE [LARGE SCALE GENOMIC DNA]</scope>
    <source>
        <strain evidence="3">DSM 24579</strain>
    </source>
</reference>
<dbReference type="EMBL" id="FQVT01000001">
    <property type="protein sequence ID" value="SHF55011.1"/>
    <property type="molecule type" value="Genomic_DNA"/>
</dbReference>
<feature type="region of interest" description="Disordered" evidence="1">
    <location>
        <begin position="1"/>
        <end position="98"/>
    </location>
</feature>
<feature type="compositionally biased region" description="Acidic residues" evidence="1">
    <location>
        <begin position="89"/>
        <end position="98"/>
    </location>
</feature>